<keyword evidence="3" id="KW-1185">Reference proteome</keyword>
<dbReference type="Proteomes" id="UP001183222">
    <property type="component" value="Unassembled WGS sequence"/>
</dbReference>
<comment type="caution">
    <text evidence="2">The sequence shown here is derived from an EMBL/GenBank/DDBJ whole genome shotgun (WGS) entry which is preliminary data.</text>
</comment>
<protein>
    <recommendedName>
        <fullName evidence="4">Transmembrane protein</fullName>
    </recommendedName>
</protein>
<gene>
    <name evidence="2" type="ORF">RM425_14590</name>
</gene>
<organism evidence="2 3">
    <name type="scientific">Blastococcus goldschmidtiae</name>
    <dbReference type="NCBI Taxonomy" id="3075546"/>
    <lineage>
        <taxon>Bacteria</taxon>
        <taxon>Bacillati</taxon>
        <taxon>Actinomycetota</taxon>
        <taxon>Actinomycetes</taxon>
        <taxon>Geodermatophilales</taxon>
        <taxon>Geodermatophilaceae</taxon>
        <taxon>Blastococcus</taxon>
    </lineage>
</organism>
<keyword evidence="1" id="KW-0812">Transmembrane</keyword>
<evidence type="ECO:0008006" key="4">
    <source>
        <dbReference type="Google" id="ProtNLM"/>
    </source>
</evidence>
<feature type="transmembrane region" description="Helical" evidence="1">
    <location>
        <begin position="101"/>
        <end position="123"/>
    </location>
</feature>
<feature type="transmembrane region" description="Helical" evidence="1">
    <location>
        <begin position="12"/>
        <end position="33"/>
    </location>
</feature>
<reference evidence="3" key="1">
    <citation type="submission" date="2023-07" db="EMBL/GenBank/DDBJ databases">
        <title>30 novel species of actinomycetes from the DSMZ collection.</title>
        <authorList>
            <person name="Nouioui I."/>
        </authorList>
    </citation>
    <scope>NUCLEOTIDE SEQUENCE [LARGE SCALE GENOMIC DNA]</scope>
    <source>
        <strain evidence="3">DSM 46792</strain>
    </source>
</reference>
<evidence type="ECO:0000313" key="2">
    <source>
        <dbReference type="EMBL" id="MDT0277134.1"/>
    </source>
</evidence>
<name>A0ABU2KAB1_9ACTN</name>
<keyword evidence="1" id="KW-0472">Membrane</keyword>
<evidence type="ECO:0000313" key="3">
    <source>
        <dbReference type="Proteomes" id="UP001183222"/>
    </source>
</evidence>
<keyword evidence="1" id="KW-1133">Transmembrane helix</keyword>
<evidence type="ECO:0000256" key="1">
    <source>
        <dbReference type="SAM" id="Phobius"/>
    </source>
</evidence>
<dbReference type="EMBL" id="JAVREI010000010">
    <property type="protein sequence ID" value="MDT0277134.1"/>
    <property type="molecule type" value="Genomic_DNA"/>
</dbReference>
<dbReference type="RefSeq" id="WP_311345945.1">
    <property type="nucleotide sequence ID" value="NZ_JAVREI010000010.1"/>
</dbReference>
<sequence>MRLYAERADLRWRQVGADLGMLVWAAVWIWAALETYDAVHVLDRPSQSVEDLGSSVAGAMDTAAGIADGLPLVGDDLAEPFQGLADAAGSVGGAGAAVQDAVGTLALVLVTALIVLPIGWLLLRWLPWRTRFVREVAVVERMLAGTLDLELLAARAVATAPLPRLAALPPGTTGAWRSGDPAAVRELATVELDRLGLRVPSS</sequence>
<accession>A0ABU2KAB1</accession>
<proteinExistence type="predicted"/>